<dbReference type="AlphaFoldDB" id="A0A9Q9CQ89"/>
<name>A0A9Q9CQ89_9FIRM</name>
<sequence>MLYEYAKQIIAMFFLIAIVNLLVIPASYKKIITFYLHFFIIVIILKPVISIMNNEVSSFIDSISFINEEEFDQSIQYYQGLVEIDLSKVTMAEIETLVRQAESGCQVQIVGFDFSEVLTLEMVETEEEAKTCVLNKLGLNREDVVFKRGGR</sequence>
<proteinExistence type="predicted"/>
<keyword evidence="1" id="KW-0812">Transmembrane</keyword>
<dbReference type="InterPro" id="IPR014245">
    <property type="entry name" value="Spore_III_AF"/>
</dbReference>
<dbReference type="EMBL" id="CP071250">
    <property type="protein sequence ID" value="UUF07808.1"/>
    <property type="molecule type" value="Genomic_DNA"/>
</dbReference>
<reference evidence="2" key="1">
    <citation type="submission" date="2021-03" db="EMBL/GenBank/DDBJ databases">
        <title>Comparative Genomics and Metabolomics in the genus Turicibacter.</title>
        <authorList>
            <person name="Maki J."/>
            <person name="Looft T."/>
        </authorList>
    </citation>
    <scope>NUCLEOTIDE SEQUENCE</scope>
    <source>
        <strain evidence="2">ISU324</strain>
    </source>
</reference>
<keyword evidence="1" id="KW-0472">Membrane</keyword>
<feature type="transmembrane region" description="Helical" evidence="1">
    <location>
        <begin position="9"/>
        <end position="28"/>
    </location>
</feature>
<dbReference type="Pfam" id="PF09581">
    <property type="entry name" value="Spore_III_AF"/>
    <property type="match status" value="1"/>
</dbReference>
<evidence type="ECO:0000313" key="2">
    <source>
        <dbReference type="EMBL" id="UUF07808.1"/>
    </source>
</evidence>
<dbReference type="Proteomes" id="UP001058072">
    <property type="component" value="Chromosome"/>
</dbReference>
<evidence type="ECO:0000256" key="1">
    <source>
        <dbReference type="SAM" id="Phobius"/>
    </source>
</evidence>
<gene>
    <name evidence="2" type="ORF">J0J70_09280</name>
</gene>
<protein>
    <submittedName>
        <fullName evidence="2">Stage III sporulation protein AF</fullName>
    </submittedName>
</protein>
<accession>A0A9Q9CQ89</accession>
<organism evidence="2 3">
    <name type="scientific">Turicibacter bilis</name>
    <dbReference type="NCBI Taxonomy" id="2735723"/>
    <lineage>
        <taxon>Bacteria</taxon>
        <taxon>Bacillati</taxon>
        <taxon>Bacillota</taxon>
        <taxon>Erysipelotrichia</taxon>
        <taxon>Erysipelotrichales</taxon>
        <taxon>Turicibacteraceae</taxon>
        <taxon>Turicibacter</taxon>
    </lineage>
</organism>
<keyword evidence="1" id="KW-1133">Transmembrane helix</keyword>
<evidence type="ECO:0000313" key="3">
    <source>
        <dbReference type="Proteomes" id="UP001058072"/>
    </source>
</evidence>
<feature type="transmembrane region" description="Helical" evidence="1">
    <location>
        <begin position="34"/>
        <end position="52"/>
    </location>
</feature>